<evidence type="ECO:0000313" key="2">
    <source>
        <dbReference type="EMBL" id="GCE93290.1"/>
    </source>
</evidence>
<dbReference type="InterPro" id="IPR000160">
    <property type="entry name" value="GGDEF_dom"/>
</dbReference>
<dbReference type="InterPro" id="IPR052163">
    <property type="entry name" value="DGC-Regulatory_Protein"/>
</dbReference>
<dbReference type="CDD" id="cd01949">
    <property type="entry name" value="GGDEF"/>
    <property type="match status" value="1"/>
</dbReference>
<dbReference type="InterPro" id="IPR029787">
    <property type="entry name" value="Nucleotide_cyclase"/>
</dbReference>
<dbReference type="PANTHER" id="PTHR46663:SF3">
    <property type="entry name" value="SLL0267 PROTEIN"/>
    <property type="match status" value="1"/>
</dbReference>
<reference evidence="2 3" key="1">
    <citation type="journal article" date="2019" name="J Genomics">
        <title>The Draft Genome of a Hydrogen-producing Cyanobacterium, Arthrospira platensis NIES-46.</title>
        <authorList>
            <person name="Suzuki S."/>
            <person name="Yamaguchi H."/>
            <person name="Kawachi M."/>
        </authorList>
    </citation>
    <scope>NUCLEOTIDE SEQUENCE [LARGE SCALE GENOMIC DNA]</scope>
    <source>
        <strain evidence="2 3">NIES-46</strain>
    </source>
</reference>
<dbReference type="Gene3D" id="3.30.70.270">
    <property type="match status" value="1"/>
</dbReference>
<protein>
    <recommendedName>
        <fullName evidence="1">GGDEF domain-containing protein</fullName>
    </recommendedName>
</protein>
<dbReference type="NCBIfam" id="TIGR00254">
    <property type="entry name" value="GGDEF"/>
    <property type="match status" value="1"/>
</dbReference>
<feature type="domain" description="GGDEF" evidence="1">
    <location>
        <begin position="1"/>
        <end position="132"/>
    </location>
</feature>
<sequence length="160" mass="17747">MRSPISTVTNSKSVNGAFGYQVVNQLLRAIAERLKQHLRPGDVLCRVGEDEFCFGLKNIYATGELTDWINGVMGSFTEAFQIENCDIFMSVCMGIALDTEVNSNAEALLQAADTAMYKAKGRGKGCHQIFNREMTAATLKRLTLETDLQRAIAQQEFSRN</sequence>
<dbReference type="SMART" id="SM00267">
    <property type="entry name" value="GGDEF"/>
    <property type="match status" value="1"/>
</dbReference>
<name>A0A5M3T5X3_LIMPL</name>
<dbReference type="Pfam" id="PF00990">
    <property type="entry name" value="GGDEF"/>
    <property type="match status" value="1"/>
</dbReference>
<dbReference type="InterPro" id="IPR043128">
    <property type="entry name" value="Rev_trsase/Diguanyl_cyclase"/>
</dbReference>
<gene>
    <name evidence="2" type="ORF">NIES46_13400</name>
</gene>
<comment type="caution">
    <text evidence="2">The sequence shown here is derived from an EMBL/GenBank/DDBJ whole genome shotgun (WGS) entry which is preliminary data.</text>
</comment>
<dbReference type="EMBL" id="BIMW01000070">
    <property type="protein sequence ID" value="GCE93290.1"/>
    <property type="molecule type" value="Genomic_DNA"/>
</dbReference>
<proteinExistence type="predicted"/>
<dbReference type="PROSITE" id="PS50887">
    <property type="entry name" value="GGDEF"/>
    <property type="match status" value="1"/>
</dbReference>
<organism evidence="2 3">
    <name type="scientific">Limnospira platensis NIES-46</name>
    <dbReference type="NCBI Taxonomy" id="1236695"/>
    <lineage>
        <taxon>Bacteria</taxon>
        <taxon>Bacillati</taxon>
        <taxon>Cyanobacteriota</taxon>
        <taxon>Cyanophyceae</taxon>
        <taxon>Oscillatoriophycideae</taxon>
        <taxon>Oscillatoriales</taxon>
        <taxon>Sirenicapillariaceae</taxon>
        <taxon>Limnospira</taxon>
    </lineage>
</organism>
<dbReference type="PANTHER" id="PTHR46663">
    <property type="entry name" value="DIGUANYLATE CYCLASE DGCT-RELATED"/>
    <property type="match status" value="1"/>
</dbReference>
<dbReference type="Proteomes" id="UP000326169">
    <property type="component" value="Unassembled WGS sequence"/>
</dbReference>
<dbReference type="SUPFAM" id="SSF55073">
    <property type="entry name" value="Nucleotide cyclase"/>
    <property type="match status" value="1"/>
</dbReference>
<keyword evidence="3" id="KW-1185">Reference proteome</keyword>
<evidence type="ECO:0000313" key="3">
    <source>
        <dbReference type="Proteomes" id="UP000326169"/>
    </source>
</evidence>
<evidence type="ECO:0000259" key="1">
    <source>
        <dbReference type="PROSITE" id="PS50887"/>
    </source>
</evidence>
<accession>A0A5M3T5X3</accession>